<accession>A0A388K451</accession>
<dbReference type="Proteomes" id="UP000265515">
    <property type="component" value="Unassembled WGS sequence"/>
</dbReference>
<dbReference type="Gramene" id="GBG64796">
    <property type="protein sequence ID" value="GBG64796"/>
    <property type="gene ID" value="CBR_g46752"/>
</dbReference>
<evidence type="ECO:0000256" key="5">
    <source>
        <dbReference type="ARBA" id="ARBA00023242"/>
    </source>
</evidence>
<dbReference type="InterPro" id="IPR037212">
    <property type="entry name" value="Med7/Med21-like"/>
</dbReference>
<sequence>MAASAYPPPPPFYRLYKHFKSDEEEGEEDGRSDEDADKTKGPDSAGEIGGEDWDLPPQPPPPITGAYVMYGQTYGTEDVLPTLEEQGLRQLYPKGVNVDFKKELKALNRELLFNFLELADVLVDRPSQYARRIEDIGLIFRNIHHLLNGLRPHQARTTLIHILEVQLKRRKEALAEIRRRREEAKALLRGADPSSKEEDEKPKESKDGDPLDIKGDLMELDQGLEGAFDLPKLM</sequence>
<dbReference type="Gene3D" id="6.10.140.200">
    <property type="match status" value="1"/>
</dbReference>
<evidence type="ECO:0000256" key="7">
    <source>
        <dbReference type="SAM" id="MobiDB-lite"/>
    </source>
</evidence>
<comment type="subunit">
    <text evidence="6">Component of the Mediator complex.</text>
</comment>
<feature type="region of interest" description="Disordered" evidence="7">
    <location>
        <begin position="1"/>
        <end position="62"/>
    </location>
</feature>
<protein>
    <recommendedName>
        <fullName evidence="6">Mediator of RNA polymerase II transcription subunit 7</fullName>
    </recommendedName>
</protein>
<evidence type="ECO:0000256" key="3">
    <source>
        <dbReference type="ARBA" id="ARBA00023015"/>
    </source>
</evidence>
<evidence type="ECO:0000256" key="4">
    <source>
        <dbReference type="ARBA" id="ARBA00023163"/>
    </source>
</evidence>
<keyword evidence="6" id="KW-0010">Activator</keyword>
<comment type="function">
    <text evidence="6">Component of the Mediator complex, a coactivator involved in the regulated transcription of nearly all RNA polymerase II-dependent genes. Mediator functions as a bridge to convey information from gene-specific regulatory proteins to the basal RNA polymerase II transcription machinery.</text>
</comment>
<evidence type="ECO:0000256" key="2">
    <source>
        <dbReference type="ARBA" id="ARBA00009994"/>
    </source>
</evidence>
<dbReference type="SUPFAM" id="SSF140718">
    <property type="entry name" value="Mediator hinge subcomplex-like"/>
    <property type="match status" value="1"/>
</dbReference>
<comment type="similarity">
    <text evidence="2 6">Belongs to the Mediator complex subunit 7 family.</text>
</comment>
<dbReference type="PANTHER" id="PTHR21428">
    <property type="entry name" value="MEDIATOR OF RNA POLYMERASE II TRANSCRIPTION SUBUNIT 7"/>
    <property type="match status" value="1"/>
</dbReference>
<reference evidence="8 9" key="1">
    <citation type="journal article" date="2018" name="Cell">
        <title>The Chara Genome: Secondary Complexity and Implications for Plant Terrestrialization.</title>
        <authorList>
            <person name="Nishiyama T."/>
            <person name="Sakayama H."/>
            <person name="Vries J.D."/>
            <person name="Buschmann H."/>
            <person name="Saint-Marcoux D."/>
            <person name="Ullrich K.K."/>
            <person name="Haas F.B."/>
            <person name="Vanderstraeten L."/>
            <person name="Becker D."/>
            <person name="Lang D."/>
            <person name="Vosolsobe S."/>
            <person name="Rombauts S."/>
            <person name="Wilhelmsson P.K.I."/>
            <person name="Janitza P."/>
            <person name="Kern R."/>
            <person name="Heyl A."/>
            <person name="Rumpler F."/>
            <person name="Villalobos L.I.A.C."/>
            <person name="Clay J.M."/>
            <person name="Skokan R."/>
            <person name="Toyoda A."/>
            <person name="Suzuki Y."/>
            <person name="Kagoshima H."/>
            <person name="Schijlen E."/>
            <person name="Tajeshwar N."/>
            <person name="Catarino B."/>
            <person name="Hetherington A.J."/>
            <person name="Saltykova A."/>
            <person name="Bonnot C."/>
            <person name="Breuninger H."/>
            <person name="Symeonidi A."/>
            <person name="Radhakrishnan G.V."/>
            <person name="Van Nieuwerburgh F."/>
            <person name="Deforce D."/>
            <person name="Chang C."/>
            <person name="Karol K.G."/>
            <person name="Hedrich R."/>
            <person name="Ulvskov P."/>
            <person name="Glockner G."/>
            <person name="Delwiche C.F."/>
            <person name="Petrasek J."/>
            <person name="Van de Peer Y."/>
            <person name="Friml J."/>
            <person name="Beilby M."/>
            <person name="Dolan L."/>
            <person name="Kohara Y."/>
            <person name="Sugano S."/>
            <person name="Fujiyama A."/>
            <person name="Delaux P.-M."/>
            <person name="Quint M."/>
            <person name="TheiBen G."/>
            <person name="Hagemann M."/>
            <person name="Harholt J."/>
            <person name="Dunand C."/>
            <person name="Zachgo S."/>
            <person name="Langdale J."/>
            <person name="Maumus F."/>
            <person name="Straeten D.V.D."/>
            <person name="Gould S.B."/>
            <person name="Rensing S.A."/>
        </authorList>
    </citation>
    <scope>NUCLEOTIDE SEQUENCE [LARGE SCALE GENOMIC DNA]</scope>
    <source>
        <strain evidence="8 9">S276</strain>
    </source>
</reference>
<proteinExistence type="inferred from homology"/>
<feature type="compositionally biased region" description="Pro residues" evidence="7">
    <location>
        <begin position="1"/>
        <end position="12"/>
    </location>
</feature>
<evidence type="ECO:0000256" key="1">
    <source>
        <dbReference type="ARBA" id="ARBA00004123"/>
    </source>
</evidence>
<gene>
    <name evidence="8" type="ORF">CBR_g46752</name>
</gene>
<keyword evidence="9" id="KW-1185">Reference proteome</keyword>
<dbReference type="EMBL" id="BFEA01000054">
    <property type="protein sequence ID" value="GBG64796.1"/>
    <property type="molecule type" value="Genomic_DNA"/>
</dbReference>
<name>A0A388K451_CHABU</name>
<dbReference type="PANTHER" id="PTHR21428:SF11">
    <property type="entry name" value="MEDIATOR OF RNA POLYMERASE II TRANSCRIPTION SUBUNIT 7"/>
    <property type="match status" value="1"/>
</dbReference>
<dbReference type="AlphaFoldDB" id="A0A388K451"/>
<dbReference type="InterPro" id="IPR009244">
    <property type="entry name" value="Mediatior_Med7"/>
</dbReference>
<dbReference type="Pfam" id="PF05983">
    <property type="entry name" value="Med7"/>
    <property type="match status" value="1"/>
</dbReference>
<keyword evidence="5 6" id="KW-0539">Nucleus</keyword>
<comment type="caution">
    <text evidence="8">The sequence shown here is derived from an EMBL/GenBank/DDBJ whole genome shotgun (WGS) entry which is preliminary data.</text>
</comment>
<organism evidence="8 9">
    <name type="scientific">Chara braunii</name>
    <name type="common">Braun's stonewort</name>
    <dbReference type="NCBI Taxonomy" id="69332"/>
    <lineage>
        <taxon>Eukaryota</taxon>
        <taxon>Viridiplantae</taxon>
        <taxon>Streptophyta</taxon>
        <taxon>Charophyceae</taxon>
        <taxon>Charales</taxon>
        <taxon>Characeae</taxon>
        <taxon>Chara</taxon>
    </lineage>
</organism>
<dbReference type="OMA" id="HTIFINM"/>
<dbReference type="InterPro" id="IPR044888">
    <property type="entry name" value="Mediatior_Med7_sf"/>
</dbReference>
<dbReference type="OrthoDB" id="10253553at2759"/>
<feature type="compositionally biased region" description="Acidic residues" evidence="7">
    <location>
        <begin position="22"/>
        <end position="36"/>
    </location>
</feature>
<evidence type="ECO:0000313" key="8">
    <source>
        <dbReference type="EMBL" id="GBG64796.1"/>
    </source>
</evidence>
<dbReference type="GO" id="GO:0016592">
    <property type="term" value="C:mediator complex"/>
    <property type="evidence" value="ECO:0007669"/>
    <property type="project" value="InterPro"/>
</dbReference>
<dbReference type="GO" id="GO:0006357">
    <property type="term" value="P:regulation of transcription by RNA polymerase II"/>
    <property type="evidence" value="ECO:0007669"/>
    <property type="project" value="InterPro"/>
</dbReference>
<keyword evidence="4 6" id="KW-0804">Transcription</keyword>
<feature type="region of interest" description="Disordered" evidence="7">
    <location>
        <begin position="185"/>
        <end position="215"/>
    </location>
</feature>
<evidence type="ECO:0000313" key="9">
    <source>
        <dbReference type="Proteomes" id="UP000265515"/>
    </source>
</evidence>
<comment type="subcellular location">
    <subcellularLocation>
        <location evidence="1 6">Nucleus</location>
    </subcellularLocation>
</comment>
<evidence type="ECO:0000256" key="6">
    <source>
        <dbReference type="RuleBase" id="RU364060"/>
    </source>
</evidence>
<dbReference type="GO" id="GO:0003712">
    <property type="term" value="F:transcription coregulator activity"/>
    <property type="evidence" value="ECO:0007669"/>
    <property type="project" value="InterPro"/>
</dbReference>
<keyword evidence="3 6" id="KW-0805">Transcription regulation</keyword>
<feature type="compositionally biased region" description="Basic and acidic residues" evidence="7">
    <location>
        <begin position="194"/>
        <end position="215"/>
    </location>
</feature>
<dbReference type="STRING" id="69332.A0A388K451"/>
<dbReference type="GO" id="GO:0070847">
    <property type="term" value="C:core mediator complex"/>
    <property type="evidence" value="ECO:0007669"/>
    <property type="project" value="TreeGrafter"/>
</dbReference>